<accession>A0ABR3W032</accession>
<feature type="compositionally biased region" description="Basic and acidic residues" evidence="1">
    <location>
        <begin position="1"/>
        <end position="11"/>
    </location>
</feature>
<gene>
    <name evidence="2" type="ORF">VTK73DRAFT_9826</name>
</gene>
<dbReference type="EMBL" id="JAZHXJ010000859">
    <property type="protein sequence ID" value="KAL1849830.1"/>
    <property type="molecule type" value="Genomic_DNA"/>
</dbReference>
<organism evidence="2 3">
    <name type="scientific">Phialemonium thermophilum</name>
    <dbReference type="NCBI Taxonomy" id="223376"/>
    <lineage>
        <taxon>Eukaryota</taxon>
        <taxon>Fungi</taxon>
        <taxon>Dikarya</taxon>
        <taxon>Ascomycota</taxon>
        <taxon>Pezizomycotina</taxon>
        <taxon>Sordariomycetes</taxon>
        <taxon>Sordariomycetidae</taxon>
        <taxon>Cephalothecales</taxon>
        <taxon>Cephalothecaceae</taxon>
        <taxon>Phialemonium</taxon>
    </lineage>
</organism>
<feature type="region of interest" description="Disordered" evidence="1">
    <location>
        <begin position="55"/>
        <end position="125"/>
    </location>
</feature>
<evidence type="ECO:0000256" key="1">
    <source>
        <dbReference type="SAM" id="MobiDB-lite"/>
    </source>
</evidence>
<feature type="compositionally biased region" description="Polar residues" evidence="1">
    <location>
        <begin position="104"/>
        <end position="114"/>
    </location>
</feature>
<feature type="compositionally biased region" description="Basic and acidic residues" evidence="1">
    <location>
        <begin position="91"/>
        <end position="103"/>
    </location>
</feature>
<dbReference type="Proteomes" id="UP001586593">
    <property type="component" value="Unassembled WGS sequence"/>
</dbReference>
<evidence type="ECO:0000313" key="2">
    <source>
        <dbReference type="EMBL" id="KAL1849830.1"/>
    </source>
</evidence>
<feature type="region of interest" description="Disordered" evidence="1">
    <location>
        <begin position="1"/>
        <end position="20"/>
    </location>
</feature>
<sequence length="125" mass="13964">MTKESMKRERTASSSSKYATSIVSAKAHIFGCRLAREPEGGRDGQLRTRCVGLSKPRGKEVPARYHRQRWSGQGNTPRKALKADGNSENGFEIRRGKRNEAKQVKSSFSSQNEGGANKKKTLRIR</sequence>
<name>A0ABR3W032_9PEZI</name>
<comment type="caution">
    <text evidence="2">The sequence shown here is derived from an EMBL/GenBank/DDBJ whole genome shotgun (WGS) entry which is preliminary data.</text>
</comment>
<reference evidence="2 3" key="1">
    <citation type="journal article" date="2024" name="Commun. Biol.">
        <title>Comparative genomic analysis of thermophilic fungi reveals convergent evolutionary adaptations and gene losses.</title>
        <authorList>
            <person name="Steindorff A.S."/>
            <person name="Aguilar-Pontes M.V."/>
            <person name="Robinson A.J."/>
            <person name="Andreopoulos B."/>
            <person name="LaButti K."/>
            <person name="Kuo A."/>
            <person name="Mondo S."/>
            <person name="Riley R."/>
            <person name="Otillar R."/>
            <person name="Haridas S."/>
            <person name="Lipzen A."/>
            <person name="Grimwood J."/>
            <person name="Schmutz J."/>
            <person name="Clum A."/>
            <person name="Reid I.D."/>
            <person name="Moisan M.C."/>
            <person name="Butler G."/>
            <person name="Nguyen T.T.M."/>
            <person name="Dewar K."/>
            <person name="Conant G."/>
            <person name="Drula E."/>
            <person name="Henrissat B."/>
            <person name="Hansel C."/>
            <person name="Singer S."/>
            <person name="Hutchinson M.I."/>
            <person name="de Vries R.P."/>
            <person name="Natvig D.O."/>
            <person name="Powell A.J."/>
            <person name="Tsang A."/>
            <person name="Grigoriev I.V."/>
        </authorList>
    </citation>
    <scope>NUCLEOTIDE SEQUENCE [LARGE SCALE GENOMIC DNA]</scope>
    <source>
        <strain evidence="2 3">ATCC 24622</strain>
    </source>
</reference>
<evidence type="ECO:0000313" key="3">
    <source>
        <dbReference type="Proteomes" id="UP001586593"/>
    </source>
</evidence>
<protein>
    <submittedName>
        <fullName evidence="2">Uncharacterized protein</fullName>
    </submittedName>
</protein>
<proteinExistence type="predicted"/>
<keyword evidence="3" id="KW-1185">Reference proteome</keyword>